<proteinExistence type="predicted"/>
<dbReference type="SMART" id="SM00342">
    <property type="entry name" value="HTH_ARAC"/>
    <property type="match status" value="1"/>
</dbReference>
<dbReference type="SUPFAM" id="SSF55785">
    <property type="entry name" value="PYP-like sensor domain (PAS domain)"/>
    <property type="match status" value="1"/>
</dbReference>
<dbReference type="Gene3D" id="3.30.450.20">
    <property type="entry name" value="PAS domain"/>
    <property type="match status" value="1"/>
</dbReference>
<dbReference type="EMBL" id="CP136865">
    <property type="protein sequence ID" value="WOJ98171.1"/>
    <property type="molecule type" value="Genomic_DNA"/>
</dbReference>
<keyword evidence="2" id="KW-0238">DNA-binding</keyword>
<dbReference type="InterPro" id="IPR013656">
    <property type="entry name" value="PAS_4"/>
</dbReference>
<dbReference type="Proteomes" id="UP001626549">
    <property type="component" value="Chromosome"/>
</dbReference>
<feature type="domain" description="HTH araC/xylS-type" evidence="4">
    <location>
        <begin position="140"/>
        <end position="238"/>
    </location>
</feature>
<dbReference type="SUPFAM" id="SSF46689">
    <property type="entry name" value="Homeodomain-like"/>
    <property type="match status" value="2"/>
</dbReference>
<dbReference type="PRINTS" id="PR00032">
    <property type="entry name" value="HTHARAC"/>
</dbReference>
<keyword evidence="6" id="KW-1185">Reference proteome</keyword>
<evidence type="ECO:0000313" key="5">
    <source>
        <dbReference type="EMBL" id="WOJ98171.1"/>
    </source>
</evidence>
<evidence type="ECO:0000259" key="4">
    <source>
        <dbReference type="PROSITE" id="PS01124"/>
    </source>
</evidence>
<reference evidence="5 6" key="1">
    <citation type="submission" date="2023-10" db="EMBL/GenBank/DDBJ databases">
        <title>Two novel species belonging to the OM43/NOR5 clade.</title>
        <authorList>
            <person name="Park M."/>
        </authorList>
    </citation>
    <scope>NUCLEOTIDE SEQUENCE [LARGE SCALE GENOMIC DNA]</scope>
    <source>
        <strain evidence="5 6">IMCC45268</strain>
    </source>
</reference>
<evidence type="ECO:0000256" key="2">
    <source>
        <dbReference type="ARBA" id="ARBA00023125"/>
    </source>
</evidence>
<keyword evidence="1" id="KW-0805">Transcription regulation</keyword>
<dbReference type="InterPro" id="IPR018062">
    <property type="entry name" value="HTH_AraC-typ_CS"/>
</dbReference>
<evidence type="ECO:0000256" key="1">
    <source>
        <dbReference type="ARBA" id="ARBA00023015"/>
    </source>
</evidence>
<accession>A0ABZ0IFC0</accession>
<dbReference type="PROSITE" id="PS00041">
    <property type="entry name" value="HTH_ARAC_FAMILY_1"/>
    <property type="match status" value="1"/>
</dbReference>
<name>A0ABZ0IFC0_9GAMM</name>
<dbReference type="Pfam" id="PF08448">
    <property type="entry name" value="PAS_4"/>
    <property type="match status" value="1"/>
</dbReference>
<dbReference type="InterPro" id="IPR020449">
    <property type="entry name" value="Tscrpt_reg_AraC-type_HTH"/>
</dbReference>
<gene>
    <name evidence="5" type="ORF">R0137_06265</name>
</gene>
<keyword evidence="3" id="KW-0804">Transcription</keyword>
<dbReference type="InterPro" id="IPR009057">
    <property type="entry name" value="Homeodomain-like_sf"/>
</dbReference>
<dbReference type="PANTHER" id="PTHR43280:SF28">
    <property type="entry name" value="HTH-TYPE TRANSCRIPTIONAL ACTIVATOR RHAS"/>
    <property type="match status" value="1"/>
</dbReference>
<dbReference type="PANTHER" id="PTHR43280">
    <property type="entry name" value="ARAC-FAMILY TRANSCRIPTIONAL REGULATOR"/>
    <property type="match status" value="1"/>
</dbReference>
<dbReference type="InterPro" id="IPR035965">
    <property type="entry name" value="PAS-like_dom_sf"/>
</dbReference>
<organism evidence="5 6">
    <name type="scientific">Congregibacter brevis</name>
    <dbReference type="NCBI Taxonomy" id="3081201"/>
    <lineage>
        <taxon>Bacteria</taxon>
        <taxon>Pseudomonadati</taxon>
        <taxon>Pseudomonadota</taxon>
        <taxon>Gammaproteobacteria</taxon>
        <taxon>Cellvibrionales</taxon>
        <taxon>Halieaceae</taxon>
        <taxon>Congregibacter</taxon>
    </lineage>
</organism>
<protein>
    <submittedName>
        <fullName evidence="5">Helix-turn-helix domain-containing protein</fullName>
    </submittedName>
</protein>
<dbReference type="RefSeq" id="WP_407329402.1">
    <property type="nucleotide sequence ID" value="NZ_CP136865.1"/>
</dbReference>
<dbReference type="Gene3D" id="1.10.10.60">
    <property type="entry name" value="Homeodomain-like"/>
    <property type="match status" value="2"/>
</dbReference>
<sequence>MGKLIFESIESMSQSFSLMSMIPDTHAWVKDAKGKFVYANELLCQRFGIHSTQEIAGKTDFCLSPEKFAISYRDDDRRVLNGESISERLELMCGKDSRAEWFSTSKWPIENFSGRYIGSLGISRALESSERKETSHRALNAVMEYIKKNFDSPISIESLAKNNNMSVSALERRFRKYLQKTPGQYINQVRLNSALQQLLNTEKRIGTIALESGFSDHSHFTRAFSRYYGKSPRHVRSSV</sequence>
<dbReference type="Pfam" id="PF12833">
    <property type="entry name" value="HTH_18"/>
    <property type="match status" value="1"/>
</dbReference>
<dbReference type="InterPro" id="IPR018060">
    <property type="entry name" value="HTH_AraC"/>
</dbReference>
<evidence type="ECO:0000313" key="6">
    <source>
        <dbReference type="Proteomes" id="UP001626549"/>
    </source>
</evidence>
<dbReference type="PROSITE" id="PS01124">
    <property type="entry name" value="HTH_ARAC_FAMILY_2"/>
    <property type="match status" value="1"/>
</dbReference>
<evidence type="ECO:0000256" key="3">
    <source>
        <dbReference type="ARBA" id="ARBA00023163"/>
    </source>
</evidence>